<dbReference type="AlphaFoldDB" id="A0A1I3EUI4"/>
<dbReference type="Gene3D" id="3.10.490.10">
    <property type="entry name" value="Gamma-glutamyl cyclotransferase-like"/>
    <property type="match status" value="1"/>
</dbReference>
<dbReference type="EMBL" id="FOQU01000001">
    <property type="protein sequence ID" value="SFI02540.1"/>
    <property type="molecule type" value="Genomic_DNA"/>
</dbReference>
<dbReference type="Proteomes" id="UP000199548">
    <property type="component" value="Unassembled WGS sequence"/>
</dbReference>
<keyword evidence="4" id="KW-1185">Reference proteome</keyword>
<organism evidence="3 4">
    <name type="scientific">Paraburkholderia megapolitana</name>
    <dbReference type="NCBI Taxonomy" id="420953"/>
    <lineage>
        <taxon>Bacteria</taxon>
        <taxon>Pseudomonadati</taxon>
        <taxon>Pseudomonadota</taxon>
        <taxon>Betaproteobacteria</taxon>
        <taxon>Burkholderiales</taxon>
        <taxon>Burkholderiaceae</taxon>
        <taxon>Paraburkholderia</taxon>
    </lineage>
</organism>
<dbReference type="PANTHER" id="PTHR12192">
    <property type="entry name" value="CATION TRANSPORT PROTEIN CHAC-RELATED"/>
    <property type="match status" value="1"/>
</dbReference>
<accession>A0A1I3EUI4</accession>
<proteinExistence type="predicted"/>
<evidence type="ECO:0000313" key="4">
    <source>
        <dbReference type="Proteomes" id="UP000199548"/>
    </source>
</evidence>
<dbReference type="SUPFAM" id="SSF110857">
    <property type="entry name" value="Gamma-glutamyl cyclotransferase-like"/>
    <property type="match status" value="1"/>
</dbReference>
<dbReference type="GO" id="GO:0006751">
    <property type="term" value="P:glutathione catabolic process"/>
    <property type="evidence" value="ECO:0007669"/>
    <property type="project" value="InterPro"/>
</dbReference>
<protein>
    <recommendedName>
        <fullName evidence="1">glutathione-specific gamma-glutamylcyclotransferase</fullName>
        <ecNumber evidence="1">4.3.2.7</ecNumber>
    </recommendedName>
</protein>
<evidence type="ECO:0000256" key="1">
    <source>
        <dbReference type="ARBA" id="ARBA00012344"/>
    </source>
</evidence>
<evidence type="ECO:0000313" key="3">
    <source>
        <dbReference type="EMBL" id="SFI02540.1"/>
    </source>
</evidence>
<dbReference type="OrthoDB" id="9795692at2"/>
<dbReference type="PANTHER" id="PTHR12192:SF2">
    <property type="entry name" value="GLUTATHIONE-SPECIFIC GAMMA-GLUTAMYLCYCLOTRANSFERASE 2"/>
    <property type="match status" value="1"/>
</dbReference>
<dbReference type="RefSeq" id="WP_091008466.1">
    <property type="nucleotide sequence ID" value="NZ_CP041743.1"/>
</dbReference>
<name>A0A1I3EUI4_9BURK</name>
<dbReference type="GO" id="GO:0061928">
    <property type="term" value="F:glutathione specific gamma-glutamylcyclotransferase activity"/>
    <property type="evidence" value="ECO:0007669"/>
    <property type="project" value="UniProtKB-EC"/>
</dbReference>
<evidence type="ECO:0000256" key="2">
    <source>
        <dbReference type="ARBA" id="ARBA00023239"/>
    </source>
</evidence>
<dbReference type="InterPro" id="IPR006840">
    <property type="entry name" value="ChaC"/>
</dbReference>
<dbReference type="Pfam" id="PF04752">
    <property type="entry name" value="ChaC"/>
    <property type="match status" value="1"/>
</dbReference>
<dbReference type="EC" id="4.3.2.7" evidence="1"/>
<dbReference type="InterPro" id="IPR036568">
    <property type="entry name" value="GGCT-like_sf"/>
</dbReference>
<sequence length="236" mass="26478">MATNNVITRERLKDGSLLAEWRATAPAGSPVRSDEEIAASLKAALAERPDEGDVWVFGYGSLIWNPTFEFVEQRTALLQGWHRRFCVWTKGGRGSPDAPGLTLALDRGGSCRGIAFRLDPKQVDEELFILWRREMVSGVYEARWVDIKVENEKTIVQKARAITFVANRSHDRFTDQLSDDEIARRIAAARGPLGTCQEYFMNTIGHLEALGLRDVGLERIRRCMSARETSSDVPLA</sequence>
<dbReference type="InterPro" id="IPR013024">
    <property type="entry name" value="GGCT-like"/>
</dbReference>
<dbReference type="GO" id="GO:0005737">
    <property type="term" value="C:cytoplasm"/>
    <property type="evidence" value="ECO:0007669"/>
    <property type="project" value="TreeGrafter"/>
</dbReference>
<reference evidence="3 4" key="1">
    <citation type="submission" date="2016-10" db="EMBL/GenBank/DDBJ databases">
        <authorList>
            <person name="de Groot N.N."/>
        </authorList>
    </citation>
    <scope>NUCLEOTIDE SEQUENCE [LARGE SCALE GENOMIC DNA]</scope>
    <source>
        <strain evidence="3 4">LMG 23650</strain>
    </source>
</reference>
<keyword evidence="2" id="KW-0456">Lyase</keyword>
<dbReference type="CDD" id="cd06661">
    <property type="entry name" value="GGCT_like"/>
    <property type="match status" value="1"/>
</dbReference>
<dbReference type="STRING" id="420953.SAMN05192543_1011098"/>
<gene>
    <name evidence="3" type="ORF">SAMN05192543_1011098</name>
</gene>